<evidence type="ECO:0000256" key="1">
    <source>
        <dbReference type="ARBA" id="ARBA00004141"/>
    </source>
</evidence>
<dbReference type="RefSeq" id="WP_029334280.1">
    <property type="nucleotide sequence ID" value="NZ_UGGP01000001.1"/>
</dbReference>
<feature type="transmembrane region" description="Helical" evidence="9">
    <location>
        <begin position="69"/>
        <end position="87"/>
    </location>
</feature>
<dbReference type="PRINTS" id="PR01264">
    <property type="entry name" value="MECHCHANNEL"/>
</dbReference>
<comment type="subunit">
    <text evidence="9">Homopentamer.</text>
</comment>
<sequence>MWKEFKEFAMRGNIIDLAVAFILGAAFTAIVNSLVNDIFMPLLGILIGGINFSDLSMSVLDVDVAYGNFIQEIVTFLLIAFALFMMVKVINRLKREKAVEETPEPELSREEQLLAEIRDLLKERP</sequence>
<evidence type="ECO:0000256" key="4">
    <source>
        <dbReference type="ARBA" id="ARBA00022692"/>
    </source>
</evidence>
<evidence type="ECO:0000313" key="11">
    <source>
        <dbReference type="Proteomes" id="UP000254060"/>
    </source>
</evidence>
<dbReference type="GO" id="GO:0008381">
    <property type="term" value="F:mechanosensitive monoatomic ion channel activity"/>
    <property type="evidence" value="ECO:0007669"/>
    <property type="project" value="UniProtKB-UniRule"/>
</dbReference>
<dbReference type="InterPro" id="IPR037673">
    <property type="entry name" value="MSC/AndL"/>
</dbReference>
<keyword evidence="2 9" id="KW-0813">Transport</keyword>
<proteinExistence type="inferred from homology"/>
<keyword evidence="3 9" id="KW-1003">Cell membrane</keyword>
<dbReference type="GO" id="GO:0005886">
    <property type="term" value="C:plasma membrane"/>
    <property type="evidence" value="ECO:0007669"/>
    <property type="project" value="UniProtKB-SubCell"/>
</dbReference>
<dbReference type="PANTHER" id="PTHR30266:SF2">
    <property type="entry name" value="LARGE-CONDUCTANCE MECHANOSENSITIVE CHANNEL"/>
    <property type="match status" value="1"/>
</dbReference>
<evidence type="ECO:0000256" key="5">
    <source>
        <dbReference type="ARBA" id="ARBA00022989"/>
    </source>
</evidence>
<dbReference type="InterPro" id="IPR036019">
    <property type="entry name" value="MscL_channel"/>
</dbReference>
<evidence type="ECO:0000256" key="3">
    <source>
        <dbReference type="ARBA" id="ARBA00022475"/>
    </source>
</evidence>
<accession>A0A377FQP5</accession>
<comment type="function">
    <text evidence="9">Channel that opens in response to stretch forces in the membrane lipid bilayer. May participate in the regulation of osmotic pressure changes within the cell.</text>
</comment>
<dbReference type="NCBIfam" id="NF001843">
    <property type="entry name" value="PRK00567.1-4"/>
    <property type="match status" value="1"/>
</dbReference>
<dbReference type="Proteomes" id="UP000254060">
    <property type="component" value="Unassembled WGS sequence"/>
</dbReference>
<dbReference type="Pfam" id="PF01741">
    <property type="entry name" value="MscL"/>
    <property type="match status" value="1"/>
</dbReference>
<dbReference type="InterPro" id="IPR001185">
    <property type="entry name" value="MS_channel"/>
</dbReference>
<evidence type="ECO:0000256" key="7">
    <source>
        <dbReference type="ARBA" id="ARBA00023136"/>
    </source>
</evidence>
<reference evidence="10 11" key="1">
    <citation type="submission" date="2018-06" db="EMBL/GenBank/DDBJ databases">
        <authorList>
            <consortium name="Pathogen Informatics"/>
            <person name="Doyle S."/>
        </authorList>
    </citation>
    <scope>NUCLEOTIDE SEQUENCE [LARGE SCALE GENOMIC DNA]</scope>
    <source>
        <strain evidence="10 11">NCTC13163</strain>
    </source>
</reference>
<dbReference type="OrthoDB" id="9810350at2"/>
<evidence type="ECO:0000256" key="8">
    <source>
        <dbReference type="ARBA" id="ARBA00023303"/>
    </source>
</evidence>
<keyword evidence="5 9" id="KW-1133">Transmembrane helix</keyword>
<dbReference type="SUPFAM" id="SSF81330">
    <property type="entry name" value="Gated mechanosensitive channel"/>
    <property type="match status" value="1"/>
</dbReference>
<dbReference type="PANTHER" id="PTHR30266">
    <property type="entry name" value="MECHANOSENSITIVE CHANNEL MSCL"/>
    <property type="match status" value="1"/>
</dbReference>
<dbReference type="Gene3D" id="1.10.1200.120">
    <property type="entry name" value="Large-conductance mechanosensitive channel, MscL, domain 1"/>
    <property type="match status" value="1"/>
</dbReference>
<protein>
    <recommendedName>
        <fullName evidence="9">Large-conductance mechanosensitive channel</fullName>
    </recommendedName>
</protein>
<evidence type="ECO:0000256" key="9">
    <source>
        <dbReference type="HAMAP-Rule" id="MF_00115"/>
    </source>
</evidence>
<keyword evidence="7 9" id="KW-0472">Membrane</keyword>
<evidence type="ECO:0000256" key="6">
    <source>
        <dbReference type="ARBA" id="ARBA00023065"/>
    </source>
</evidence>
<evidence type="ECO:0000256" key="2">
    <source>
        <dbReference type="ARBA" id="ARBA00022448"/>
    </source>
</evidence>
<dbReference type="AlphaFoldDB" id="A0A377FQP5"/>
<dbReference type="EMBL" id="UGGP01000001">
    <property type="protein sequence ID" value="STO07157.1"/>
    <property type="molecule type" value="Genomic_DNA"/>
</dbReference>
<comment type="subcellular location">
    <subcellularLocation>
        <location evidence="9">Cell membrane</location>
        <topology evidence="9">Multi-pass membrane protein</topology>
    </subcellularLocation>
    <subcellularLocation>
        <location evidence="1">Membrane</location>
        <topology evidence="1">Multi-pass membrane protein</topology>
    </subcellularLocation>
</comment>
<dbReference type="HAMAP" id="MF_00115">
    <property type="entry name" value="MscL"/>
    <property type="match status" value="1"/>
</dbReference>
<name>A0A377FQP5_9BACL</name>
<keyword evidence="8 9" id="KW-0407">Ion channel</keyword>
<evidence type="ECO:0000313" key="10">
    <source>
        <dbReference type="EMBL" id="STO07157.1"/>
    </source>
</evidence>
<gene>
    <name evidence="9 10" type="primary">mscL</name>
    <name evidence="10" type="ORF">NCTC13163_00502</name>
</gene>
<keyword evidence="6 9" id="KW-0406">Ion transport</keyword>
<dbReference type="NCBIfam" id="TIGR00220">
    <property type="entry name" value="mscL"/>
    <property type="match status" value="1"/>
</dbReference>
<dbReference type="STRING" id="1397694.GCA_000702585_01018"/>
<organism evidence="10 11">
    <name type="scientific">Exiguobacterium aurantiacum</name>
    <dbReference type="NCBI Taxonomy" id="33987"/>
    <lineage>
        <taxon>Bacteria</taxon>
        <taxon>Bacillati</taxon>
        <taxon>Bacillota</taxon>
        <taxon>Bacilli</taxon>
        <taxon>Bacillales</taxon>
        <taxon>Bacillales Family XII. Incertae Sedis</taxon>
        <taxon>Exiguobacterium</taxon>
    </lineage>
</organism>
<feature type="transmembrane region" description="Helical" evidence="9">
    <location>
        <begin position="12"/>
        <end position="31"/>
    </location>
</feature>
<keyword evidence="4 9" id="KW-0812">Transmembrane</keyword>
<comment type="similarity">
    <text evidence="9">Belongs to the MscL family.</text>
</comment>